<feature type="domain" description="D-isomer specific 2-hydroxyacid dehydrogenase NAD-binding" evidence="1">
    <location>
        <begin position="123"/>
        <end position="183"/>
    </location>
</feature>
<evidence type="ECO:0000313" key="3">
    <source>
        <dbReference type="Proteomes" id="UP001364890"/>
    </source>
</evidence>
<organism evidence="2 3">
    <name type="scientific">Psychrobacillus mangrovi</name>
    <dbReference type="NCBI Taxonomy" id="3117745"/>
    <lineage>
        <taxon>Bacteria</taxon>
        <taxon>Bacillati</taxon>
        <taxon>Bacillota</taxon>
        <taxon>Bacilli</taxon>
        <taxon>Bacillales</taxon>
        <taxon>Bacillaceae</taxon>
        <taxon>Psychrobacillus</taxon>
    </lineage>
</organism>
<dbReference type="Gene3D" id="3.40.50.720">
    <property type="entry name" value="NAD(P)-binding Rossmann-like Domain"/>
    <property type="match status" value="1"/>
</dbReference>
<evidence type="ECO:0000259" key="1">
    <source>
        <dbReference type="Pfam" id="PF02826"/>
    </source>
</evidence>
<sequence>MNNKLAIIGTDERLEYLQEVLSENLEVKLFATMVWNGEVENGIKEFQPNIVFMPIQAMKMERPFSLPKTCNILFVGKKYKEIENACEENKRNVFYYLEDEPWIWDNANLTAEGFIHYFYLNEKQSVYNKKFIITGYGRVGKRLAFALHHLGAKVIISVRSENQLFEAKSYGYEIEALDHVIEKLKDPGVYLVNTIPSKWLNNADAIYFSKIIDLASKPGCLLDSSDNIPDNYVNPTSLPGMYFPQDAGNLLARSVRNQLALLEEDNLC</sequence>
<comment type="caution">
    <text evidence="2">The sequence shown here is derived from an EMBL/GenBank/DDBJ whole genome shotgun (WGS) entry which is preliminary data.</text>
</comment>
<dbReference type="SUPFAM" id="SSF51735">
    <property type="entry name" value="NAD(P)-binding Rossmann-fold domains"/>
    <property type="match status" value="1"/>
</dbReference>
<dbReference type="EMBL" id="JBAWSY010000001">
    <property type="protein sequence ID" value="MEI4768526.1"/>
    <property type="molecule type" value="Genomic_DNA"/>
</dbReference>
<dbReference type="Pfam" id="PF02826">
    <property type="entry name" value="2-Hacid_dh_C"/>
    <property type="match status" value="1"/>
</dbReference>
<reference evidence="2 3" key="1">
    <citation type="submission" date="2024-01" db="EMBL/GenBank/DDBJ databases">
        <title>Seven novel Bacillus-like species.</title>
        <authorList>
            <person name="Liu G."/>
        </authorList>
    </citation>
    <scope>NUCLEOTIDE SEQUENCE [LARGE SCALE GENOMIC DNA]</scope>
    <source>
        <strain evidence="2 3">FJAT-51614</strain>
    </source>
</reference>
<dbReference type="InterPro" id="IPR006140">
    <property type="entry name" value="D-isomer_DH_NAD-bd"/>
</dbReference>
<name>A0ABU8F0I4_9BACI</name>
<protein>
    <submittedName>
        <fullName evidence="2">NAD(P)-dependent oxidoreductase</fullName>
    </submittedName>
</protein>
<gene>
    <name evidence="2" type="ORF">WAX74_02500</name>
</gene>
<evidence type="ECO:0000313" key="2">
    <source>
        <dbReference type="EMBL" id="MEI4768526.1"/>
    </source>
</evidence>
<proteinExistence type="predicted"/>
<accession>A0ABU8F0I4</accession>
<dbReference type="InterPro" id="IPR036291">
    <property type="entry name" value="NAD(P)-bd_dom_sf"/>
</dbReference>
<dbReference type="Proteomes" id="UP001364890">
    <property type="component" value="Unassembled WGS sequence"/>
</dbReference>
<dbReference type="RefSeq" id="WP_336496070.1">
    <property type="nucleotide sequence ID" value="NZ_JBAWSY010000001.1"/>
</dbReference>
<keyword evidence="3" id="KW-1185">Reference proteome</keyword>